<dbReference type="GO" id="GO:0005829">
    <property type="term" value="C:cytosol"/>
    <property type="evidence" value="ECO:0007669"/>
    <property type="project" value="TreeGrafter"/>
</dbReference>
<dbReference type="AlphaFoldDB" id="A0A9D3X905"/>
<dbReference type="InterPro" id="IPR014756">
    <property type="entry name" value="Ig_E-set"/>
</dbReference>
<evidence type="ECO:0000256" key="4">
    <source>
        <dbReference type="ARBA" id="ARBA00022677"/>
    </source>
</evidence>
<keyword evidence="4" id="KW-0551">Lipid droplet</keyword>
<comment type="subcellular location">
    <subcellularLocation>
        <location evidence="1">Lipid droplet</location>
    </subcellularLocation>
</comment>
<feature type="domain" description="Arrestin C-terminal-like" evidence="6">
    <location>
        <begin position="174"/>
        <end position="280"/>
    </location>
</feature>
<proteinExistence type="inferred from homology"/>
<comment type="caution">
    <text evidence="7">The sequence shown here is derived from an EMBL/GenBank/DDBJ whole genome shotgun (WGS) entry which is preliminary data.</text>
</comment>
<evidence type="ECO:0000256" key="3">
    <source>
        <dbReference type="ARBA" id="ARBA00006311"/>
    </source>
</evidence>
<dbReference type="SUPFAM" id="SSF109775">
    <property type="entry name" value="Mannose-6-phosphate receptor binding protein 1 (Tip47), C-terminal domain"/>
    <property type="match status" value="1"/>
</dbReference>
<evidence type="ECO:0000313" key="8">
    <source>
        <dbReference type="Proteomes" id="UP000827986"/>
    </source>
</evidence>
<feature type="domain" description="Arrestin-like N-terminal" evidence="5">
    <location>
        <begin position="13"/>
        <end position="140"/>
    </location>
</feature>
<name>A0A9D3X905_9SAUR</name>
<dbReference type="Pfam" id="PF03036">
    <property type="entry name" value="Perilipin"/>
    <property type="match status" value="2"/>
</dbReference>
<comment type="similarity">
    <text evidence="2">Belongs to the arrestin family.</text>
</comment>
<evidence type="ECO:0000256" key="2">
    <source>
        <dbReference type="ARBA" id="ARBA00005298"/>
    </source>
</evidence>
<dbReference type="InterPro" id="IPR011022">
    <property type="entry name" value="Arrestin_C-like"/>
</dbReference>
<reference evidence="7" key="1">
    <citation type="submission" date="2021-09" db="EMBL/GenBank/DDBJ databases">
        <title>The genome of Mauremys mutica provides insights into the evolution of semi-aquatic lifestyle.</title>
        <authorList>
            <person name="Gong S."/>
            <person name="Gao Y."/>
        </authorList>
    </citation>
    <scope>NUCLEOTIDE SEQUENCE</scope>
    <source>
        <strain evidence="7">MM-2020</strain>
        <tissue evidence="7">Muscle</tissue>
    </source>
</reference>
<evidence type="ECO:0000256" key="1">
    <source>
        <dbReference type="ARBA" id="ARBA00004502"/>
    </source>
</evidence>
<dbReference type="PANTHER" id="PTHR14024:SF51">
    <property type="entry name" value="PERILIPIN-RELATED"/>
    <property type="match status" value="1"/>
</dbReference>
<dbReference type="GO" id="GO:0005811">
    <property type="term" value="C:lipid droplet"/>
    <property type="evidence" value="ECO:0007669"/>
    <property type="project" value="UniProtKB-SubCell"/>
</dbReference>
<evidence type="ECO:0000259" key="6">
    <source>
        <dbReference type="Pfam" id="PF02752"/>
    </source>
</evidence>
<dbReference type="Gene3D" id="3.30.720.170">
    <property type="entry name" value="Perilipin, alpha-beta domain"/>
    <property type="match status" value="1"/>
</dbReference>
<keyword evidence="8" id="KW-1185">Reference proteome</keyword>
<comment type="similarity">
    <text evidence="3">Belongs to the perilipin family.</text>
</comment>
<accession>A0A9D3X905</accession>
<dbReference type="SUPFAM" id="SSF81296">
    <property type="entry name" value="E set domains"/>
    <property type="match status" value="2"/>
</dbReference>
<sequence>MSVVKSISLVLPEEKVYLAGSSVAGQVILTLNNSLINPIVKVELVGRGYLEWNEETNADKDYSRDIICNNKADYVNKTKTFYIEGNWLASGTHIFDFHFNLPDRLPSTFTSNIARVSYFLKASCATRELILAKQKKYLLVQGTSSSLPTNTIESQYPLVVEVDKHIAYHCCFKHGLVILRISLEKNTFAPGEQIIFMTEIDNQTGRSIRKVVFALYSIILYLGYTVRAERRSLEDRNEVMRLESRTKAAPFEVTRITSMFSLPKLLSVSSMLIANEIMEVRPACPTHIPLLIGQDGERRSWIGFLQLSVTSRAVPIRTPNRTLPVAQENKGFPAPERAGDPRPVASNFTMASGNKATNTGPPKAEVKQQVNVVNRVAGLPFISSAYNLVSSAYSYAKGIHPYVSNVCSVAETVAAMAVGSAVGGVQPILSHLEPQIASVNEYACKRLDKLEENLPFLQQPTEKVISDTKQMVSTKVMSAVDAAYGAKDAVTSTVAGAVDVTKDVVQGSIELTKSVVSSTVSTAKEAACGAKDIVTNRVTEAVDLTRGTVQDSVELTKSVVSSTVNTAKEAACGAKDIVTNRVTEAVDLTRGTVQDSVELTKSVVSSTVNTAKEAACGAKDIVTSKVNTVVGRSREAVQDGVEMTSFVVTNSLNKAKAAGQLVASGVDAVLLKSEALVDHYLPMTNEELVKLAIAIEGFSMASVEEQKQRQSYFVRLGSLSNKVRHRAYQHSLNKLRLVKQNIQDTLSQLQLAINLIEYVKQGVGHKLQDRLEKLQQLWTEWSQTQPRGSRAKDASQPEQVEPRTLAMVRIITQQLHSAYVKLVSSIQGLPSNIQETVQQAVNNVQQLHASFSRADSFQDLSSSSLTQSREKVTKAQEALDALLEYVTHNTPLNWLVGPFTPSIRVTQEATEEPKEIKMTEMISPALQEVASAQKKVAEVPRAPKKEMAVALKEETKIPKAPKEAMKALKKAVEELTRASEKTVAEKTKKDP</sequence>
<dbReference type="InterPro" id="IPR014752">
    <property type="entry name" value="Arrestin-like_C"/>
</dbReference>
<dbReference type="Pfam" id="PF02752">
    <property type="entry name" value="Arrestin_C"/>
    <property type="match status" value="1"/>
</dbReference>
<dbReference type="EMBL" id="JAHDVG010000479">
    <property type="protein sequence ID" value="KAH1174910.1"/>
    <property type="molecule type" value="Genomic_DNA"/>
</dbReference>
<dbReference type="PANTHER" id="PTHR14024">
    <property type="entry name" value="PERILIPIN"/>
    <property type="match status" value="1"/>
</dbReference>
<dbReference type="InterPro" id="IPR004279">
    <property type="entry name" value="Perilipin"/>
</dbReference>
<dbReference type="InterPro" id="IPR011021">
    <property type="entry name" value="Arrestin-like_N"/>
</dbReference>
<gene>
    <name evidence="7" type="ORF">KIL84_008901</name>
</gene>
<dbReference type="Gene3D" id="1.20.120.340">
    <property type="entry name" value="Flagellar protein FliS"/>
    <property type="match status" value="1"/>
</dbReference>
<evidence type="ECO:0000313" key="7">
    <source>
        <dbReference type="EMBL" id="KAH1174910.1"/>
    </source>
</evidence>
<dbReference type="Pfam" id="PF00339">
    <property type="entry name" value="Arrestin_N"/>
    <property type="match status" value="1"/>
</dbReference>
<dbReference type="Proteomes" id="UP000827986">
    <property type="component" value="Unassembled WGS sequence"/>
</dbReference>
<dbReference type="Gene3D" id="2.60.40.640">
    <property type="match status" value="2"/>
</dbReference>
<dbReference type="GO" id="GO:0019915">
    <property type="term" value="P:lipid storage"/>
    <property type="evidence" value="ECO:0007669"/>
    <property type="project" value="TreeGrafter"/>
</dbReference>
<dbReference type="GO" id="GO:0010890">
    <property type="term" value="P:positive regulation of triglyceride storage"/>
    <property type="evidence" value="ECO:0007669"/>
    <property type="project" value="TreeGrafter"/>
</dbReference>
<evidence type="ECO:0000259" key="5">
    <source>
        <dbReference type="Pfam" id="PF00339"/>
    </source>
</evidence>
<organism evidence="7 8">
    <name type="scientific">Mauremys mutica</name>
    <name type="common">yellowpond turtle</name>
    <dbReference type="NCBI Taxonomy" id="74926"/>
    <lineage>
        <taxon>Eukaryota</taxon>
        <taxon>Metazoa</taxon>
        <taxon>Chordata</taxon>
        <taxon>Craniata</taxon>
        <taxon>Vertebrata</taxon>
        <taxon>Euteleostomi</taxon>
        <taxon>Archelosauria</taxon>
        <taxon>Testudinata</taxon>
        <taxon>Testudines</taxon>
        <taxon>Cryptodira</taxon>
        <taxon>Durocryptodira</taxon>
        <taxon>Testudinoidea</taxon>
        <taxon>Geoemydidae</taxon>
        <taxon>Geoemydinae</taxon>
        <taxon>Mauremys</taxon>
    </lineage>
</organism>
<protein>
    <submittedName>
        <fullName evidence="7">Uncharacterized protein</fullName>
    </submittedName>
</protein>